<accession>A0A3E3IC25</accession>
<gene>
    <name evidence="1" type="ORF">DXC40_17945</name>
</gene>
<name>A0A3E3IC25_9FIRM</name>
<evidence type="ECO:0000313" key="1">
    <source>
        <dbReference type="EMBL" id="RGE64603.1"/>
    </source>
</evidence>
<dbReference type="AlphaFoldDB" id="A0A3E3IC25"/>
<protein>
    <submittedName>
        <fullName evidence="1">Uncharacterized protein</fullName>
    </submittedName>
</protein>
<dbReference type="EMBL" id="QVME01000016">
    <property type="protein sequence ID" value="RGE64603.1"/>
    <property type="molecule type" value="Genomic_DNA"/>
</dbReference>
<comment type="caution">
    <text evidence="1">The sequence shown here is derived from an EMBL/GenBank/DDBJ whole genome shotgun (WGS) entry which is preliminary data.</text>
</comment>
<evidence type="ECO:0000313" key="2">
    <source>
        <dbReference type="Proteomes" id="UP000260828"/>
    </source>
</evidence>
<organism evidence="1 2">
    <name type="scientific">Anaerotruncus colihominis</name>
    <dbReference type="NCBI Taxonomy" id="169435"/>
    <lineage>
        <taxon>Bacteria</taxon>
        <taxon>Bacillati</taxon>
        <taxon>Bacillota</taxon>
        <taxon>Clostridia</taxon>
        <taxon>Eubacteriales</taxon>
        <taxon>Oscillospiraceae</taxon>
        <taxon>Anaerotruncus</taxon>
    </lineage>
</organism>
<proteinExistence type="predicted"/>
<dbReference type="Proteomes" id="UP000260828">
    <property type="component" value="Unassembled WGS sequence"/>
</dbReference>
<sequence length="90" mass="9533">MNLTFFEKKVSQKTLVGCAANSGVGSGFLQAAPRTVGRVPVLLQAAPQAARYLPRIDGRRFAAVNTGSKAFGRQKKISSMPVGHGADLNF</sequence>
<reference evidence="1 2" key="1">
    <citation type="submission" date="2018-08" db="EMBL/GenBank/DDBJ databases">
        <title>A genome reference for cultivated species of the human gut microbiota.</title>
        <authorList>
            <person name="Zou Y."/>
            <person name="Xue W."/>
            <person name="Luo G."/>
        </authorList>
    </citation>
    <scope>NUCLEOTIDE SEQUENCE [LARGE SCALE GENOMIC DNA]</scope>
    <source>
        <strain evidence="1 2">TF05-12AC</strain>
    </source>
</reference>